<dbReference type="GO" id="GO:0004528">
    <property type="term" value="F:phosphodiesterase I activity"/>
    <property type="evidence" value="ECO:0007669"/>
    <property type="project" value="UniProtKB-EC"/>
</dbReference>
<comment type="similarity">
    <text evidence="1">Belongs to the FAN1 family.</text>
</comment>
<evidence type="ECO:0000313" key="4">
    <source>
        <dbReference type="Proteomes" id="UP000316621"/>
    </source>
</evidence>
<evidence type="ECO:0000256" key="1">
    <source>
        <dbReference type="RuleBase" id="RU365033"/>
    </source>
</evidence>
<reference evidence="3 4" key="1">
    <citation type="journal article" date="2018" name="Science">
        <title>The opium poppy genome and morphinan production.</title>
        <authorList>
            <person name="Guo L."/>
            <person name="Winzer T."/>
            <person name="Yang X."/>
            <person name="Li Y."/>
            <person name="Ning Z."/>
            <person name="He Z."/>
            <person name="Teodor R."/>
            <person name="Lu Y."/>
            <person name="Bowser T.A."/>
            <person name="Graham I.A."/>
            <person name="Ye K."/>
        </authorList>
    </citation>
    <scope>NUCLEOTIDE SEQUENCE [LARGE SCALE GENOMIC DNA]</scope>
    <source>
        <strain evidence="4">cv. HN1</strain>
        <tissue evidence="3">Leaves</tissue>
    </source>
</reference>
<dbReference type="GO" id="GO:0046872">
    <property type="term" value="F:metal ion binding"/>
    <property type="evidence" value="ECO:0007669"/>
    <property type="project" value="UniProtKB-KW"/>
</dbReference>
<dbReference type="Pfam" id="PF21315">
    <property type="entry name" value="FAN1_HTH"/>
    <property type="match status" value="1"/>
</dbReference>
<comment type="cofactor">
    <cofactor evidence="1">
        <name>Mg(2+)</name>
        <dbReference type="ChEBI" id="CHEBI:18420"/>
    </cofactor>
    <cofactor evidence="1">
        <name>Mn(2+)</name>
        <dbReference type="ChEBI" id="CHEBI:29035"/>
    </cofactor>
</comment>
<keyword evidence="1" id="KW-0234">DNA repair</keyword>
<comment type="subcellular location">
    <subcellularLocation>
        <location evidence="1">Nucleus</location>
    </subcellularLocation>
</comment>
<dbReference type="Gene3D" id="3.30.70.2330">
    <property type="match status" value="1"/>
</dbReference>
<keyword evidence="1" id="KW-0460">Magnesium</keyword>
<gene>
    <name evidence="3" type="ORF">C5167_025172</name>
</gene>
<keyword evidence="1" id="KW-0479">Metal-binding</keyword>
<feature type="domain" description="Fanconi-associated nuclease 1-like winged-helix" evidence="2">
    <location>
        <begin position="168"/>
        <end position="214"/>
    </location>
</feature>
<keyword evidence="1" id="KW-0540">Nuclease</keyword>
<dbReference type="GO" id="GO:0005634">
    <property type="term" value="C:nucleus"/>
    <property type="evidence" value="ECO:0007669"/>
    <property type="project" value="UniProtKB-SubCell"/>
</dbReference>
<sequence>MLPKDEKVEGNAIIKLPVIEDNDDVHYVLPLKSFPKLENHEEVKVENLSGDDIFEEKDVNVTHLDQYNVKDPNAAKVLSTDSGCEKVVGHVPWELARYLSPIIEKDCLIIEVVCQRMTRIDVIESNNHGGSDSCREDVLHVVECAKNFIPGKRKYQQNFRLLIQEVMRRSFKSLSDRGRDIFVRLFTLKGPLFRVANISYQEVTDPQQAIEGLCCKSEHDGFMQFAWNYILCSLNFSSLAARCYGCSFESLKEPDGKQKLISLFFGSYEDGKCPSGPSLPSTVEPKLNLPQAVQVETTKRENLNRLE</sequence>
<keyword evidence="1" id="KW-0227">DNA damage</keyword>
<dbReference type="EMBL" id="CM010719">
    <property type="protein sequence ID" value="RZC63417.1"/>
    <property type="molecule type" value="Genomic_DNA"/>
</dbReference>
<dbReference type="STRING" id="3469.A0A4Y7JRS3"/>
<name>A0A4Y7JRS3_PAPSO</name>
<dbReference type="PANTHER" id="PTHR15749:SF4">
    <property type="entry name" value="FANCONI-ASSOCIATED NUCLEASE 1"/>
    <property type="match status" value="1"/>
</dbReference>
<dbReference type="Gramene" id="RZC63417">
    <property type="protein sequence ID" value="RZC63417"/>
    <property type="gene ID" value="C5167_025172"/>
</dbReference>
<dbReference type="InterPro" id="IPR033315">
    <property type="entry name" value="Fan1-like"/>
</dbReference>
<organism evidence="3 4">
    <name type="scientific">Papaver somniferum</name>
    <name type="common">Opium poppy</name>
    <dbReference type="NCBI Taxonomy" id="3469"/>
    <lineage>
        <taxon>Eukaryota</taxon>
        <taxon>Viridiplantae</taxon>
        <taxon>Streptophyta</taxon>
        <taxon>Embryophyta</taxon>
        <taxon>Tracheophyta</taxon>
        <taxon>Spermatophyta</taxon>
        <taxon>Magnoliopsida</taxon>
        <taxon>Ranunculales</taxon>
        <taxon>Papaveraceae</taxon>
        <taxon>Papaveroideae</taxon>
        <taxon>Papaver</taxon>
    </lineage>
</organism>
<dbReference type="GO" id="GO:0008409">
    <property type="term" value="F:5'-3' exonuclease activity"/>
    <property type="evidence" value="ECO:0007669"/>
    <property type="project" value="TreeGrafter"/>
</dbReference>
<proteinExistence type="inferred from homology"/>
<dbReference type="InterPro" id="IPR049125">
    <property type="entry name" value="FAN1-like_WH"/>
</dbReference>
<dbReference type="GO" id="GO:0036297">
    <property type="term" value="P:interstrand cross-link repair"/>
    <property type="evidence" value="ECO:0007669"/>
    <property type="project" value="InterPro"/>
</dbReference>
<dbReference type="GO" id="GO:0070336">
    <property type="term" value="F:flap-structured DNA binding"/>
    <property type="evidence" value="ECO:0007669"/>
    <property type="project" value="TreeGrafter"/>
</dbReference>
<comment type="catalytic activity">
    <reaction evidence="1">
        <text>Hydrolytically removes 5'-nucleotides successively from the 3'-hydroxy termini of 3'-hydroxy-terminated oligonucleotides.</text>
        <dbReference type="EC" id="3.1.4.1"/>
    </reaction>
</comment>
<accession>A0A4Y7JRS3</accession>
<comment type="function">
    <text evidence="1">Nuclease required for the repair of DNA interstrand cross-links (ICL). Acts as a 5'-3' exonuclease that anchors at a cut end of DNA and cleaves DNA successively at every third nucleotide, allowing to excise an ICL from one strand through flanking incisions.</text>
</comment>
<keyword evidence="4" id="KW-1185">Reference proteome</keyword>
<keyword evidence="1" id="KW-0464">Manganese</keyword>
<dbReference type="GO" id="GO:0017108">
    <property type="term" value="F:5'-flap endonuclease activity"/>
    <property type="evidence" value="ECO:0007669"/>
    <property type="project" value="TreeGrafter"/>
</dbReference>
<dbReference type="Proteomes" id="UP000316621">
    <property type="component" value="Chromosome 5"/>
</dbReference>
<evidence type="ECO:0000259" key="2">
    <source>
        <dbReference type="Pfam" id="PF21315"/>
    </source>
</evidence>
<evidence type="ECO:0000313" key="3">
    <source>
        <dbReference type="EMBL" id="RZC63417.1"/>
    </source>
</evidence>
<keyword evidence="1" id="KW-0539">Nucleus</keyword>
<dbReference type="EC" id="3.1.4.1" evidence="1"/>
<keyword evidence="1" id="KW-0378">Hydrolase</keyword>
<dbReference type="PANTHER" id="PTHR15749">
    <property type="entry name" value="FANCONI-ASSOCIATED NUCLEASE 1"/>
    <property type="match status" value="1"/>
</dbReference>
<protein>
    <recommendedName>
        <fullName evidence="1">Fanconi-associated nuclease</fullName>
        <ecNumber evidence="1">3.1.4.1</ecNumber>
    </recommendedName>
</protein>
<dbReference type="AlphaFoldDB" id="A0A4Y7JRS3"/>